<dbReference type="OrthoDB" id="10376375at2759"/>
<dbReference type="EMBL" id="JAGPYM010000004">
    <property type="protein sequence ID" value="KAH6895295.1"/>
    <property type="molecule type" value="Genomic_DNA"/>
</dbReference>
<protein>
    <submittedName>
        <fullName evidence="2">Uncharacterized protein</fullName>
    </submittedName>
</protein>
<evidence type="ECO:0000313" key="3">
    <source>
        <dbReference type="Proteomes" id="UP000777438"/>
    </source>
</evidence>
<dbReference type="Proteomes" id="UP000777438">
    <property type="component" value="Unassembled WGS sequence"/>
</dbReference>
<gene>
    <name evidence="2" type="ORF">B0T10DRAFT_212224</name>
</gene>
<comment type="caution">
    <text evidence="2">The sequence shown here is derived from an EMBL/GenBank/DDBJ whole genome shotgun (WGS) entry which is preliminary data.</text>
</comment>
<feature type="chain" id="PRO_5040236382" evidence="1">
    <location>
        <begin position="22"/>
        <end position="173"/>
    </location>
</feature>
<proteinExistence type="predicted"/>
<accession>A0A9P8WF42</accession>
<keyword evidence="3" id="KW-1185">Reference proteome</keyword>
<dbReference type="AlphaFoldDB" id="A0A9P8WF42"/>
<evidence type="ECO:0000313" key="2">
    <source>
        <dbReference type="EMBL" id="KAH6895295.1"/>
    </source>
</evidence>
<name>A0A9P8WF42_9HYPO</name>
<organism evidence="2 3">
    <name type="scientific">Thelonectria olida</name>
    <dbReference type="NCBI Taxonomy" id="1576542"/>
    <lineage>
        <taxon>Eukaryota</taxon>
        <taxon>Fungi</taxon>
        <taxon>Dikarya</taxon>
        <taxon>Ascomycota</taxon>
        <taxon>Pezizomycotina</taxon>
        <taxon>Sordariomycetes</taxon>
        <taxon>Hypocreomycetidae</taxon>
        <taxon>Hypocreales</taxon>
        <taxon>Nectriaceae</taxon>
        <taxon>Thelonectria</taxon>
    </lineage>
</organism>
<keyword evidence="1" id="KW-0732">Signal</keyword>
<evidence type="ECO:0000256" key="1">
    <source>
        <dbReference type="SAM" id="SignalP"/>
    </source>
</evidence>
<reference evidence="2 3" key="1">
    <citation type="journal article" date="2021" name="Nat. Commun.">
        <title>Genetic determinants of endophytism in the Arabidopsis root mycobiome.</title>
        <authorList>
            <person name="Mesny F."/>
            <person name="Miyauchi S."/>
            <person name="Thiergart T."/>
            <person name="Pickel B."/>
            <person name="Atanasova L."/>
            <person name="Karlsson M."/>
            <person name="Huettel B."/>
            <person name="Barry K.W."/>
            <person name="Haridas S."/>
            <person name="Chen C."/>
            <person name="Bauer D."/>
            <person name="Andreopoulos W."/>
            <person name="Pangilinan J."/>
            <person name="LaButti K."/>
            <person name="Riley R."/>
            <person name="Lipzen A."/>
            <person name="Clum A."/>
            <person name="Drula E."/>
            <person name="Henrissat B."/>
            <person name="Kohler A."/>
            <person name="Grigoriev I.V."/>
            <person name="Martin F.M."/>
            <person name="Hacquard S."/>
        </authorList>
    </citation>
    <scope>NUCLEOTIDE SEQUENCE [LARGE SCALE GENOMIC DNA]</scope>
    <source>
        <strain evidence="2 3">MPI-CAGE-CH-0241</strain>
    </source>
</reference>
<sequence>MKFTLAALASAFSLLTSPCLAEEASPDFDVVGLQQLDTIINGEHHKPDFDDGEVPRIFFCEGENWGPPCYVYFPELEYTCTRLAPEQIGKVGSVYVDQGIICRLATYSDDRCAPFKFVAWPEIEGGWGNLTDWKAPKDVQTSEKTTVGELTTHFTCARCDNCPPPQSRTRASG</sequence>
<feature type="signal peptide" evidence="1">
    <location>
        <begin position="1"/>
        <end position="21"/>
    </location>
</feature>